<protein>
    <submittedName>
        <fullName evidence="1">Uncharacterized protein</fullName>
    </submittedName>
</protein>
<accession>A0A653CWJ0</accession>
<keyword evidence="2" id="KW-1185">Reference proteome</keyword>
<gene>
    <name evidence="1" type="ORF">CALMAC_LOCUS12029</name>
</gene>
<dbReference type="EMBL" id="CAACVG010008961">
    <property type="protein sequence ID" value="VEN51637.1"/>
    <property type="molecule type" value="Genomic_DNA"/>
</dbReference>
<reference evidence="1 2" key="1">
    <citation type="submission" date="2019-01" db="EMBL/GenBank/DDBJ databases">
        <authorList>
            <person name="Sayadi A."/>
        </authorList>
    </citation>
    <scope>NUCLEOTIDE SEQUENCE [LARGE SCALE GENOMIC DNA]</scope>
</reference>
<evidence type="ECO:0000313" key="1">
    <source>
        <dbReference type="EMBL" id="VEN51637.1"/>
    </source>
</evidence>
<sequence length="61" mass="6989">MGPRLTPPEHPWLFFATCFQIVQFRGLVAFHDLLGLPTYHFVIFFFGGNSIHVFKGPSPVR</sequence>
<name>A0A653CWJ0_CALMS</name>
<organism evidence="1 2">
    <name type="scientific">Callosobruchus maculatus</name>
    <name type="common">Southern cowpea weevil</name>
    <name type="synonym">Pulse bruchid</name>
    <dbReference type="NCBI Taxonomy" id="64391"/>
    <lineage>
        <taxon>Eukaryota</taxon>
        <taxon>Metazoa</taxon>
        <taxon>Ecdysozoa</taxon>
        <taxon>Arthropoda</taxon>
        <taxon>Hexapoda</taxon>
        <taxon>Insecta</taxon>
        <taxon>Pterygota</taxon>
        <taxon>Neoptera</taxon>
        <taxon>Endopterygota</taxon>
        <taxon>Coleoptera</taxon>
        <taxon>Polyphaga</taxon>
        <taxon>Cucujiformia</taxon>
        <taxon>Chrysomeloidea</taxon>
        <taxon>Chrysomelidae</taxon>
        <taxon>Bruchinae</taxon>
        <taxon>Bruchini</taxon>
        <taxon>Callosobruchus</taxon>
    </lineage>
</organism>
<dbReference type="Proteomes" id="UP000410492">
    <property type="component" value="Unassembled WGS sequence"/>
</dbReference>
<evidence type="ECO:0000313" key="2">
    <source>
        <dbReference type="Proteomes" id="UP000410492"/>
    </source>
</evidence>
<dbReference type="AlphaFoldDB" id="A0A653CWJ0"/>
<proteinExistence type="predicted"/>